<evidence type="ECO:0000256" key="5">
    <source>
        <dbReference type="ARBA" id="ARBA00023242"/>
    </source>
</evidence>
<keyword evidence="6" id="KW-0597">Phosphoprotein</keyword>
<evidence type="ECO:0000256" key="1">
    <source>
        <dbReference type="ARBA" id="ARBA00022490"/>
    </source>
</evidence>
<dbReference type="GO" id="GO:0009927">
    <property type="term" value="F:histidine phosphotransfer kinase activity"/>
    <property type="evidence" value="ECO:0007669"/>
    <property type="project" value="UniProtKB-UniRule"/>
</dbReference>
<dbReference type="AlphaFoldDB" id="A0A8T1RQA3"/>
<keyword evidence="5" id="KW-0539">Nucleus</keyword>
<evidence type="ECO:0000256" key="3">
    <source>
        <dbReference type="ARBA" id="ARBA00022990"/>
    </source>
</evidence>
<dbReference type="PROSITE" id="PS50894">
    <property type="entry name" value="HPT"/>
    <property type="match status" value="1"/>
</dbReference>
<keyword evidence="3" id="KW-0007">Acetylation</keyword>
<dbReference type="GO" id="GO:0009736">
    <property type="term" value="P:cytokinin-activated signaling pathway"/>
    <property type="evidence" value="ECO:0007669"/>
    <property type="project" value="UniProtKB-KW"/>
</dbReference>
<dbReference type="FunFam" id="1.20.120.160:FF:000001">
    <property type="entry name" value="Histidine-containing phosphotransfer protein 1"/>
    <property type="match status" value="1"/>
</dbReference>
<dbReference type="Proteomes" id="UP000811246">
    <property type="component" value="Chromosome 1"/>
</dbReference>
<accession>A0A8T1RQA3</accession>
<organism evidence="9 11">
    <name type="scientific">Carya illinoinensis</name>
    <name type="common">Pecan</name>
    <dbReference type="NCBI Taxonomy" id="32201"/>
    <lineage>
        <taxon>Eukaryota</taxon>
        <taxon>Viridiplantae</taxon>
        <taxon>Streptophyta</taxon>
        <taxon>Embryophyta</taxon>
        <taxon>Tracheophyta</taxon>
        <taxon>Spermatophyta</taxon>
        <taxon>Magnoliopsida</taxon>
        <taxon>eudicotyledons</taxon>
        <taxon>Gunneridae</taxon>
        <taxon>Pentapetalae</taxon>
        <taxon>rosids</taxon>
        <taxon>fabids</taxon>
        <taxon>Fagales</taxon>
        <taxon>Juglandaceae</taxon>
        <taxon>Carya</taxon>
    </lineage>
</organism>
<dbReference type="OrthoDB" id="1673781at2759"/>
<evidence type="ECO:0000313" key="11">
    <source>
        <dbReference type="Proteomes" id="UP000811609"/>
    </source>
</evidence>
<comment type="caution">
    <text evidence="9">The sequence shown here is derived from an EMBL/GenBank/DDBJ whole genome shotgun (WGS) entry which is preliminary data.</text>
</comment>
<dbReference type="PANTHER" id="PTHR28242">
    <property type="entry name" value="PHOSPHORELAY INTERMEDIATE PROTEIN YPD1"/>
    <property type="match status" value="1"/>
</dbReference>
<dbReference type="EMBL" id="CM031809">
    <property type="protein sequence ID" value="KAG6668232.1"/>
    <property type="molecule type" value="Genomic_DNA"/>
</dbReference>
<protein>
    <recommendedName>
        <fullName evidence="7">Histidine-containing phosphotransfer protein</fullName>
    </recommendedName>
</protein>
<dbReference type="GO" id="GO:0005634">
    <property type="term" value="C:nucleus"/>
    <property type="evidence" value="ECO:0007669"/>
    <property type="project" value="UniProtKB-SubCell"/>
</dbReference>
<dbReference type="Pfam" id="PF01627">
    <property type="entry name" value="Hpt"/>
    <property type="match status" value="1"/>
</dbReference>
<feature type="modified residue" description="Phosphohistidine" evidence="6">
    <location>
        <position position="79"/>
    </location>
</feature>
<keyword evidence="2 7" id="KW-0932">Cytokinin signaling pathway</keyword>
<evidence type="ECO:0000313" key="9">
    <source>
        <dbReference type="EMBL" id="KAG6668232.1"/>
    </source>
</evidence>
<dbReference type="EMBL" id="CM031809">
    <property type="protein sequence ID" value="KAG6668233.1"/>
    <property type="molecule type" value="Genomic_DNA"/>
</dbReference>
<reference evidence="9" key="1">
    <citation type="submission" date="2020-12" db="EMBL/GenBank/DDBJ databases">
        <title>WGS assembly of Carya illinoinensis cv. Pawnee.</title>
        <authorList>
            <person name="Platts A."/>
            <person name="Shu S."/>
            <person name="Wright S."/>
            <person name="Barry K."/>
            <person name="Edger P."/>
            <person name="Pires J.C."/>
            <person name="Schmutz J."/>
        </authorList>
    </citation>
    <scope>NUCLEOTIDE SEQUENCE</scope>
    <source>
        <tissue evidence="9">Leaf</tissue>
    </source>
</reference>
<dbReference type="EMBL" id="CM031825">
    <property type="protein sequence ID" value="KAG6731984.1"/>
    <property type="molecule type" value="Genomic_DNA"/>
</dbReference>
<feature type="domain" description="HPt" evidence="8">
    <location>
        <begin position="38"/>
        <end position="133"/>
    </location>
</feature>
<evidence type="ECO:0000259" key="8">
    <source>
        <dbReference type="PROSITE" id="PS50894"/>
    </source>
</evidence>
<comment type="subcellular location">
    <subcellularLocation>
        <location evidence="7">Cytoplasm</location>
        <location evidence="7">Cytosol</location>
    </subcellularLocation>
    <subcellularLocation>
        <location evidence="7">Nucleus</location>
    </subcellularLocation>
</comment>
<reference evidence="10" key="2">
    <citation type="submission" date="2021-01" db="EMBL/GenBank/DDBJ databases">
        <authorList>
            <person name="Lovell J.T."/>
            <person name="Bentley N."/>
            <person name="Bhattarai G."/>
            <person name="Jenkins J.W."/>
            <person name="Sreedasyam A."/>
            <person name="Alarcon Y."/>
            <person name="Bock C."/>
            <person name="Boston L."/>
            <person name="Carlson J."/>
            <person name="Cervantes K."/>
            <person name="Clermont K."/>
            <person name="Krom N."/>
            <person name="Kubenka K."/>
            <person name="Mamidi S."/>
            <person name="Mattison C."/>
            <person name="Monteros M."/>
            <person name="Pisani C."/>
            <person name="Plott C."/>
            <person name="Rajasekar S."/>
            <person name="Rhein H.S."/>
            <person name="Rohla C."/>
            <person name="Song M."/>
            <person name="Hilaire R.S."/>
            <person name="Shu S."/>
            <person name="Wells L."/>
            <person name="Wang X."/>
            <person name="Webber J."/>
            <person name="Heerema R.J."/>
            <person name="Klein P."/>
            <person name="Conner P."/>
            <person name="Grauke L."/>
            <person name="Grimwood J."/>
            <person name="Schmutz J."/>
            <person name="Randall J.J."/>
        </authorList>
    </citation>
    <scope>NUCLEOTIDE SEQUENCE</scope>
    <source>
        <tissue evidence="10">Leaf</tissue>
    </source>
</reference>
<evidence type="ECO:0000256" key="2">
    <source>
        <dbReference type="ARBA" id="ARBA00022864"/>
    </source>
</evidence>
<evidence type="ECO:0000256" key="7">
    <source>
        <dbReference type="RuleBase" id="RU369004"/>
    </source>
</evidence>
<dbReference type="GO" id="GO:0000160">
    <property type="term" value="P:phosphorelay signal transduction system"/>
    <property type="evidence" value="ECO:0007669"/>
    <property type="project" value="UniProtKB-UniRule"/>
</dbReference>
<dbReference type="Proteomes" id="UP000811609">
    <property type="component" value="Chromosome 1"/>
</dbReference>
<dbReference type="Gene3D" id="1.20.120.160">
    <property type="entry name" value="HPT domain"/>
    <property type="match status" value="1"/>
</dbReference>
<evidence type="ECO:0000256" key="4">
    <source>
        <dbReference type="ARBA" id="ARBA00023012"/>
    </source>
</evidence>
<dbReference type="InterPro" id="IPR008207">
    <property type="entry name" value="Sig_transdc_His_kin_Hpt_dom"/>
</dbReference>
<dbReference type="GO" id="GO:0005829">
    <property type="term" value="C:cytosol"/>
    <property type="evidence" value="ECO:0007669"/>
    <property type="project" value="UniProtKB-SubCell"/>
</dbReference>
<dbReference type="InterPro" id="IPR036641">
    <property type="entry name" value="HPT_dom_sf"/>
</dbReference>
<comment type="function">
    <text evidence="7">Functions as a two-component phosphorelay mediators between cytokinin sensor histidine kinases and response regulators (B-type ARRs). Plays an important role in propagating cytokinin signal transduction.</text>
</comment>
<evidence type="ECO:0000313" key="10">
    <source>
        <dbReference type="EMBL" id="KAG6731984.1"/>
    </source>
</evidence>
<proteinExistence type="predicted"/>
<dbReference type="PANTHER" id="PTHR28242:SF5">
    <property type="entry name" value="HISTIDINE-CONTAINING PHOSPHOTRANSFER PROTEIN 1"/>
    <property type="match status" value="1"/>
</dbReference>
<dbReference type="GO" id="GO:0043424">
    <property type="term" value="F:protein histidine kinase binding"/>
    <property type="evidence" value="ECO:0007669"/>
    <property type="project" value="UniProtKB-UniRule"/>
</dbReference>
<sequence>MEVGQLQRRLVDYTKSLLTEGILDDQFTQLQKLQDEGNPGFLVEVVSLFFEDSEKLLNDITRALDQQSVDFKMVDAHVHQLKGSSSSMGAQKLKNACVTFRSFCDEQSMEGCLKSLQLVKQEYYDVKNKVETLFKMEKQIVAAGGSVPKTE</sequence>
<name>A0A8T1RQA3_CARIL</name>
<keyword evidence="1" id="KW-0963">Cytoplasm</keyword>
<keyword evidence="11" id="KW-1185">Reference proteome</keyword>
<evidence type="ECO:0000256" key="6">
    <source>
        <dbReference type="PROSITE-ProRule" id="PRU00110"/>
    </source>
</evidence>
<dbReference type="EMBL" id="CM031825">
    <property type="protein sequence ID" value="KAG6731985.1"/>
    <property type="molecule type" value="Genomic_DNA"/>
</dbReference>
<gene>
    <name evidence="9" type="ORF">CIPAW_01G155900</name>
    <name evidence="10" type="ORF">I3842_01G154500</name>
</gene>
<keyword evidence="4 7" id="KW-0902">Two-component regulatory system</keyword>
<dbReference type="InterPro" id="IPR045871">
    <property type="entry name" value="AHP1-5/YPD1"/>
</dbReference>
<dbReference type="CDD" id="cd00088">
    <property type="entry name" value="HPT"/>
    <property type="match status" value="1"/>
</dbReference>
<comment type="domain">
    <text evidence="7">Histidine-containing phosphotransfer domain (HPt) contains an active histidine that mediates the phosphotransfer.</text>
</comment>
<dbReference type="SUPFAM" id="SSF47226">
    <property type="entry name" value="Histidine-containing phosphotransfer domain, HPT domain"/>
    <property type="match status" value="1"/>
</dbReference>